<dbReference type="PANTHER" id="PTHR13096:SF8">
    <property type="entry name" value="RIBOSOMAL OXYGENASE 1"/>
    <property type="match status" value="1"/>
</dbReference>
<dbReference type="EC" id="1.14.11.-" evidence="3"/>
<dbReference type="Gene3D" id="2.60.120.650">
    <property type="entry name" value="Cupin"/>
    <property type="match status" value="1"/>
</dbReference>
<dbReference type="InterPro" id="IPR003347">
    <property type="entry name" value="JmjC_dom"/>
</dbReference>
<dbReference type="AlphaFoldDB" id="A0A0D3IFP3"/>
<feature type="region of interest" description="Disordered" evidence="4">
    <location>
        <begin position="258"/>
        <end position="294"/>
    </location>
</feature>
<keyword evidence="2 3" id="KW-0408">Iron</keyword>
<dbReference type="RefSeq" id="XP_005762507.1">
    <property type="nucleotide sequence ID" value="XM_005762450.1"/>
</dbReference>
<dbReference type="PaxDb" id="2903-EOD10078"/>
<feature type="compositionally biased region" description="Basic and acidic residues" evidence="4">
    <location>
        <begin position="274"/>
        <end position="285"/>
    </location>
</feature>
<sequence>MALDLVFFATASTLAPPRARVAPRHAPACANAAGSSGSGSGVDWPSAPAENIELAETYYRAFEVLARDADFVADVWARKPLLVAEPIAGVAGSFTLDDVREAVDSDFLEAGLGVPTAEGGWKMAPVSQPRGSSYEDAKLRYVDVAAGIERGTVVFNSAGAHVPKLGAICLAALRAFGLPNCLNMYLTGPSVKQSAPPHTDKQDVFVLQMSGAKQPAAASRARRRRRAGAPPDRRKALAGDDKLRLSELGEPLLETVLTPGQPLCDARPSAVRTVDPHDGSHDRTSATRPSRRLG</sequence>
<keyword evidence="1 3" id="KW-0479">Metal-binding</keyword>
<evidence type="ECO:0000313" key="7">
    <source>
        <dbReference type="Proteomes" id="UP000013827"/>
    </source>
</evidence>
<evidence type="ECO:0000259" key="5">
    <source>
        <dbReference type="Pfam" id="PF08007"/>
    </source>
</evidence>
<reference evidence="7" key="1">
    <citation type="journal article" date="2013" name="Nature">
        <title>Pan genome of the phytoplankton Emiliania underpins its global distribution.</title>
        <authorList>
            <person name="Read B.A."/>
            <person name="Kegel J."/>
            <person name="Klute M.J."/>
            <person name="Kuo A."/>
            <person name="Lefebvre S.C."/>
            <person name="Maumus F."/>
            <person name="Mayer C."/>
            <person name="Miller J."/>
            <person name="Monier A."/>
            <person name="Salamov A."/>
            <person name="Young J."/>
            <person name="Aguilar M."/>
            <person name="Claverie J.M."/>
            <person name="Frickenhaus S."/>
            <person name="Gonzalez K."/>
            <person name="Herman E.K."/>
            <person name="Lin Y.C."/>
            <person name="Napier J."/>
            <person name="Ogata H."/>
            <person name="Sarno A.F."/>
            <person name="Shmutz J."/>
            <person name="Schroeder D."/>
            <person name="de Vargas C."/>
            <person name="Verret F."/>
            <person name="von Dassow P."/>
            <person name="Valentin K."/>
            <person name="Van de Peer Y."/>
            <person name="Wheeler G."/>
            <person name="Dacks J.B."/>
            <person name="Delwiche C.F."/>
            <person name="Dyhrman S.T."/>
            <person name="Glockner G."/>
            <person name="John U."/>
            <person name="Richards T."/>
            <person name="Worden A.Z."/>
            <person name="Zhang X."/>
            <person name="Grigoriev I.V."/>
            <person name="Allen A.E."/>
            <person name="Bidle K."/>
            <person name="Borodovsky M."/>
            <person name="Bowler C."/>
            <person name="Brownlee C."/>
            <person name="Cock J.M."/>
            <person name="Elias M."/>
            <person name="Gladyshev V.N."/>
            <person name="Groth M."/>
            <person name="Guda C."/>
            <person name="Hadaegh A."/>
            <person name="Iglesias-Rodriguez M.D."/>
            <person name="Jenkins J."/>
            <person name="Jones B.M."/>
            <person name="Lawson T."/>
            <person name="Leese F."/>
            <person name="Lindquist E."/>
            <person name="Lobanov A."/>
            <person name="Lomsadze A."/>
            <person name="Malik S.B."/>
            <person name="Marsh M.E."/>
            <person name="Mackinder L."/>
            <person name="Mock T."/>
            <person name="Mueller-Roeber B."/>
            <person name="Pagarete A."/>
            <person name="Parker M."/>
            <person name="Probert I."/>
            <person name="Quesneville H."/>
            <person name="Raines C."/>
            <person name="Rensing S.A."/>
            <person name="Riano-Pachon D.M."/>
            <person name="Richier S."/>
            <person name="Rokitta S."/>
            <person name="Shiraiwa Y."/>
            <person name="Soanes D.M."/>
            <person name="van der Giezen M."/>
            <person name="Wahlund T.M."/>
            <person name="Williams B."/>
            <person name="Wilson W."/>
            <person name="Wolfe G."/>
            <person name="Wurch L.L."/>
        </authorList>
    </citation>
    <scope>NUCLEOTIDE SEQUENCE</scope>
</reference>
<evidence type="ECO:0000313" key="6">
    <source>
        <dbReference type="EnsemblProtists" id="EOD10078"/>
    </source>
</evidence>
<keyword evidence="3" id="KW-0804">Transcription</keyword>
<comment type="similarity">
    <text evidence="3">Belongs to the ROX family.</text>
</comment>
<accession>A0A0D3IFP3</accession>
<dbReference type="GO" id="GO:0051864">
    <property type="term" value="F:histone H3K36 demethylase activity"/>
    <property type="evidence" value="ECO:0007669"/>
    <property type="project" value="TreeGrafter"/>
</dbReference>
<feature type="compositionally biased region" description="Basic and acidic residues" evidence="4">
    <location>
        <begin position="231"/>
        <end position="241"/>
    </location>
</feature>
<dbReference type="KEGG" id="ehx:EMIHUDRAFT_216259"/>
<dbReference type="GO" id="GO:0032453">
    <property type="term" value="F:histone H3K4 demethylase activity"/>
    <property type="evidence" value="ECO:0007669"/>
    <property type="project" value="TreeGrafter"/>
</dbReference>
<dbReference type="GO" id="GO:0005730">
    <property type="term" value="C:nucleolus"/>
    <property type="evidence" value="ECO:0007669"/>
    <property type="project" value="TreeGrafter"/>
</dbReference>
<keyword evidence="3" id="KW-0223">Dioxygenase</keyword>
<dbReference type="Pfam" id="PF08007">
    <property type="entry name" value="JmjC_2"/>
    <property type="match status" value="1"/>
</dbReference>
<keyword evidence="7" id="KW-1185">Reference proteome</keyword>
<dbReference type="PANTHER" id="PTHR13096">
    <property type="entry name" value="MINA53 MYC INDUCED NUCLEAR ANTIGEN"/>
    <property type="match status" value="1"/>
</dbReference>
<comment type="cofactor">
    <cofactor evidence="3">
        <name>Fe(2+)</name>
        <dbReference type="ChEBI" id="CHEBI:29033"/>
    </cofactor>
    <text evidence="3">Binds 1 Fe(2+) ion per subunit.</text>
</comment>
<feature type="region of interest" description="Disordered" evidence="4">
    <location>
        <begin position="211"/>
        <end position="241"/>
    </location>
</feature>
<dbReference type="InterPro" id="IPR039994">
    <property type="entry name" value="NO66-like"/>
</dbReference>
<reference evidence="6" key="2">
    <citation type="submission" date="2024-10" db="UniProtKB">
        <authorList>
            <consortium name="EnsemblProtists"/>
        </authorList>
    </citation>
    <scope>IDENTIFICATION</scope>
</reference>
<proteinExistence type="inferred from homology"/>
<feature type="domain" description="JmjC" evidence="5">
    <location>
        <begin position="182"/>
        <end position="260"/>
    </location>
</feature>
<dbReference type="GO" id="GO:0005506">
    <property type="term" value="F:iron ion binding"/>
    <property type="evidence" value="ECO:0007669"/>
    <property type="project" value="UniProtKB-UniRule"/>
</dbReference>
<evidence type="ECO:0000256" key="1">
    <source>
        <dbReference type="ARBA" id="ARBA00022723"/>
    </source>
</evidence>
<evidence type="ECO:0000256" key="2">
    <source>
        <dbReference type="ARBA" id="ARBA00023004"/>
    </source>
</evidence>
<organism evidence="6 7">
    <name type="scientific">Emiliania huxleyi (strain CCMP1516)</name>
    <dbReference type="NCBI Taxonomy" id="280463"/>
    <lineage>
        <taxon>Eukaryota</taxon>
        <taxon>Haptista</taxon>
        <taxon>Haptophyta</taxon>
        <taxon>Prymnesiophyceae</taxon>
        <taxon>Isochrysidales</taxon>
        <taxon>Noelaerhabdaceae</taxon>
        <taxon>Emiliania</taxon>
    </lineage>
</organism>
<dbReference type="EnsemblProtists" id="EOD10078">
    <property type="protein sequence ID" value="EOD10078"/>
    <property type="gene ID" value="EMIHUDRAFT_216259"/>
</dbReference>
<dbReference type="Proteomes" id="UP000013827">
    <property type="component" value="Unassembled WGS sequence"/>
</dbReference>
<evidence type="ECO:0000256" key="4">
    <source>
        <dbReference type="SAM" id="MobiDB-lite"/>
    </source>
</evidence>
<dbReference type="SUPFAM" id="SSF51197">
    <property type="entry name" value="Clavaminate synthase-like"/>
    <property type="match status" value="1"/>
</dbReference>
<protein>
    <recommendedName>
        <fullName evidence="3">Bifunctional lysine-specific demethylase and histidyl-hydroxylase</fullName>
        <ecNumber evidence="3">1.14.11.-</ecNumber>
    </recommendedName>
</protein>
<keyword evidence="3" id="KW-0560">Oxidoreductase</keyword>
<comment type="function">
    <text evidence="3">Oxygenase that can act as both a histone lysine demethylase and a ribosomal histidine hydroxylase.</text>
</comment>
<keyword evidence="3" id="KW-0805">Transcription regulation</keyword>
<name>A0A0D3IFP3_EMIH1</name>
<keyword evidence="3" id="KW-0539">Nucleus</keyword>
<dbReference type="GeneID" id="17256115"/>
<evidence type="ECO:0000256" key="3">
    <source>
        <dbReference type="RuleBase" id="RU366061"/>
    </source>
</evidence>
<dbReference type="HOGENOM" id="CLU_948097_0_0_1"/>
<comment type="subcellular location">
    <subcellularLocation>
        <location evidence="3">Nucleus</location>
    </subcellularLocation>
</comment>